<sequence>MATSWEQRIETRPLLAAAMHGGRNVERTGETFELDFQGFFFFYLCGKEAATGQRKARLIKKVSMWQYEQKRLARI</sequence>
<reference evidence="1 2" key="1">
    <citation type="submission" date="2021-06" db="EMBL/GenBank/DDBJ databases">
        <title>Caerostris extrusa draft genome.</title>
        <authorList>
            <person name="Kono N."/>
            <person name="Arakawa K."/>
        </authorList>
    </citation>
    <scope>NUCLEOTIDE SEQUENCE [LARGE SCALE GENOMIC DNA]</scope>
</reference>
<evidence type="ECO:0000313" key="2">
    <source>
        <dbReference type="Proteomes" id="UP001054945"/>
    </source>
</evidence>
<proteinExistence type="predicted"/>
<comment type="caution">
    <text evidence="1">The sequence shown here is derived from an EMBL/GenBank/DDBJ whole genome shotgun (WGS) entry which is preliminary data.</text>
</comment>
<dbReference type="EMBL" id="BPLR01014813">
    <property type="protein sequence ID" value="GIY71467.1"/>
    <property type="molecule type" value="Genomic_DNA"/>
</dbReference>
<gene>
    <name evidence="1" type="ORF">CEXT_713141</name>
</gene>
<evidence type="ECO:0000313" key="1">
    <source>
        <dbReference type="EMBL" id="GIY71467.1"/>
    </source>
</evidence>
<name>A0AAV4VM74_CAEEX</name>
<dbReference type="AlphaFoldDB" id="A0AAV4VM74"/>
<organism evidence="1 2">
    <name type="scientific">Caerostris extrusa</name>
    <name type="common">Bark spider</name>
    <name type="synonym">Caerostris bankana</name>
    <dbReference type="NCBI Taxonomy" id="172846"/>
    <lineage>
        <taxon>Eukaryota</taxon>
        <taxon>Metazoa</taxon>
        <taxon>Ecdysozoa</taxon>
        <taxon>Arthropoda</taxon>
        <taxon>Chelicerata</taxon>
        <taxon>Arachnida</taxon>
        <taxon>Araneae</taxon>
        <taxon>Araneomorphae</taxon>
        <taxon>Entelegynae</taxon>
        <taxon>Araneoidea</taxon>
        <taxon>Araneidae</taxon>
        <taxon>Caerostris</taxon>
    </lineage>
</organism>
<dbReference type="Proteomes" id="UP001054945">
    <property type="component" value="Unassembled WGS sequence"/>
</dbReference>
<keyword evidence="2" id="KW-1185">Reference proteome</keyword>
<protein>
    <submittedName>
        <fullName evidence="1">Uncharacterized protein</fullName>
    </submittedName>
</protein>
<accession>A0AAV4VM74</accession>